<evidence type="ECO:0000313" key="1">
    <source>
        <dbReference type="EMBL" id="KRY03946.1"/>
    </source>
</evidence>
<gene>
    <name evidence="1" type="ORF">T12_6603</name>
</gene>
<name>A0A0V0YW05_9BILA</name>
<sequence length="50" mass="5555">MLVSITFALNENISTLSGFIIALPAINHVVPSSFEANTRCRLEFFHVYNG</sequence>
<organism evidence="1 2">
    <name type="scientific">Trichinella patagoniensis</name>
    <dbReference type="NCBI Taxonomy" id="990121"/>
    <lineage>
        <taxon>Eukaryota</taxon>
        <taxon>Metazoa</taxon>
        <taxon>Ecdysozoa</taxon>
        <taxon>Nematoda</taxon>
        <taxon>Enoplea</taxon>
        <taxon>Dorylaimia</taxon>
        <taxon>Trichinellida</taxon>
        <taxon>Trichinellidae</taxon>
        <taxon>Trichinella</taxon>
    </lineage>
</organism>
<protein>
    <submittedName>
        <fullName evidence="1">Uncharacterized protein</fullName>
    </submittedName>
</protein>
<reference evidence="1 2" key="1">
    <citation type="submission" date="2015-01" db="EMBL/GenBank/DDBJ databases">
        <title>Evolution of Trichinella species and genotypes.</title>
        <authorList>
            <person name="Korhonen P.K."/>
            <person name="Edoardo P."/>
            <person name="Giuseppe L.R."/>
            <person name="Gasser R.B."/>
        </authorList>
    </citation>
    <scope>NUCLEOTIDE SEQUENCE [LARGE SCALE GENOMIC DNA]</scope>
    <source>
        <strain evidence="1">ISS2496</strain>
    </source>
</reference>
<keyword evidence="2" id="KW-1185">Reference proteome</keyword>
<accession>A0A0V0YW05</accession>
<comment type="caution">
    <text evidence="1">The sequence shown here is derived from an EMBL/GenBank/DDBJ whole genome shotgun (WGS) entry which is preliminary data.</text>
</comment>
<proteinExistence type="predicted"/>
<evidence type="ECO:0000313" key="2">
    <source>
        <dbReference type="Proteomes" id="UP000054783"/>
    </source>
</evidence>
<dbReference type="EMBL" id="JYDQ01002336">
    <property type="protein sequence ID" value="KRY03946.1"/>
    <property type="molecule type" value="Genomic_DNA"/>
</dbReference>
<dbReference type="AlphaFoldDB" id="A0A0V0YW05"/>
<dbReference type="Proteomes" id="UP000054783">
    <property type="component" value="Unassembled WGS sequence"/>
</dbReference>